<reference evidence="10 11" key="1">
    <citation type="journal article" date="2016" name="DNA Res.">
        <title>The draft genome of MD-2 pineapple using hybrid error correction of long reads.</title>
        <authorList>
            <person name="Redwan R.M."/>
            <person name="Saidin A."/>
            <person name="Kumar S.V."/>
        </authorList>
    </citation>
    <scope>NUCLEOTIDE SEQUENCE [LARGE SCALE GENOMIC DNA]</scope>
    <source>
        <strain evidence="11">cv. MD2</strain>
        <tissue evidence="10">Leaf</tissue>
    </source>
</reference>
<dbReference type="InterPro" id="IPR020084">
    <property type="entry name" value="NUDIX_hydrolase_CS"/>
</dbReference>
<dbReference type="InterPro" id="IPR000086">
    <property type="entry name" value="NUDIX_hydrolase_dom"/>
</dbReference>
<accession>A0A199UDU8</accession>
<dbReference type="InterPro" id="IPR047198">
    <property type="entry name" value="DDP-like_NUDIX"/>
</dbReference>
<dbReference type="PROSITE" id="PS00893">
    <property type="entry name" value="NUDIX_BOX"/>
    <property type="match status" value="1"/>
</dbReference>
<dbReference type="AlphaFoldDB" id="A0A199UDU8"/>
<evidence type="ECO:0000256" key="4">
    <source>
        <dbReference type="ARBA" id="ARBA00022723"/>
    </source>
</evidence>
<gene>
    <name evidence="10" type="ORF">ACMD2_14398</name>
</gene>
<evidence type="ECO:0000256" key="6">
    <source>
        <dbReference type="ARBA" id="ARBA00022842"/>
    </source>
</evidence>
<protein>
    <submittedName>
        <fullName evidence="10">Nudix hydrolase 12, mitochondrial</fullName>
    </submittedName>
</protein>
<dbReference type="PANTHER" id="PTHR12629:SF71">
    <property type="entry name" value="HYDROLASE 13, MITOCHONDRIAL, PUTATIVE, EXPRESSED-RELATED"/>
    <property type="match status" value="1"/>
</dbReference>
<keyword evidence="5 10" id="KW-0378">Hydrolase</keyword>
<evidence type="ECO:0000256" key="7">
    <source>
        <dbReference type="ARBA" id="ARBA00022946"/>
    </source>
</evidence>
<evidence type="ECO:0000256" key="5">
    <source>
        <dbReference type="ARBA" id="ARBA00022801"/>
    </source>
</evidence>
<evidence type="ECO:0000256" key="1">
    <source>
        <dbReference type="ARBA" id="ARBA00001946"/>
    </source>
</evidence>
<dbReference type="Pfam" id="PF00293">
    <property type="entry name" value="NUDIX"/>
    <property type="match status" value="1"/>
</dbReference>
<keyword evidence="6" id="KW-0460">Magnesium</keyword>
<dbReference type="PANTHER" id="PTHR12629">
    <property type="entry name" value="DIPHOSPHOINOSITOL POLYPHOSPHATE PHOSPHOHYDROLASE"/>
    <property type="match status" value="1"/>
</dbReference>
<dbReference type="GO" id="GO:0005739">
    <property type="term" value="C:mitochondrion"/>
    <property type="evidence" value="ECO:0007669"/>
    <property type="project" value="UniProtKB-SubCell"/>
</dbReference>
<feature type="domain" description="Nudix hydrolase" evidence="9">
    <location>
        <begin position="19"/>
        <end position="179"/>
    </location>
</feature>
<dbReference type="InterPro" id="IPR015797">
    <property type="entry name" value="NUDIX_hydrolase-like_dom_sf"/>
</dbReference>
<dbReference type="SUPFAM" id="SSF55811">
    <property type="entry name" value="Nudix"/>
    <property type="match status" value="1"/>
</dbReference>
<dbReference type="Proteomes" id="UP000092600">
    <property type="component" value="Unassembled WGS sequence"/>
</dbReference>
<keyword evidence="7" id="KW-0809">Transit peptide</keyword>
<evidence type="ECO:0000256" key="2">
    <source>
        <dbReference type="ARBA" id="ARBA00004173"/>
    </source>
</evidence>
<dbReference type="GO" id="GO:0005634">
    <property type="term" value="C:nucleus"/>
    <property type="evidence" value="ECO:0007669"/>
    <property type="project" value="TreeGrafter"/>
</dbReference>
<organism evidence="10 11">
    <name type="scientific">Ananas comosus</name>
    <name type="common">Pineapple</name>
    <name type="synonym">Ananas ananas</name>
    <dbReference type="NCBI Taxonomy" id="4615"/>
    <lineage>
        <taxon>Eukaryota</taxon>
        <taxon>Viridiplantae</taxon>
        <taxon>Streptophyta</taxon>
        <taxon>Embryophyta</taxon>
        <taxon>Tracheophyta</taxon>
        <taxon>Spermatophyta</taxon>
        <taxon>Magnoliopsida</taxon>
        <taxon>Liliopsida</taxon>
        <taxon>Poales</taxon>
        <taxon>Bromeliaceae</taxon>
        <taxon>Bromelioideae</taxon>
        <taxon>Ananas</taxon>
    </lineage>
</organism>
<name>A0A199UDU8_ANACO</name>
<sequence>MSPTLLARKGRHRQRYDNNYRLVAGCIPYRLKEEGESPCCNLVEKLEVLMISTPNRSDLVFPKGGWEDDETVHEAACREALEEAGVRGNINVCTLFFSSSFSFLEDENPLGEWIFRSKSRQNSCSSDGACKGYIFALEVTEELEYWPEQANHGRQWVPAAEAYDLCRYDWMRQALDSFKELLSRKDQLPTSNPPEFLELLSKRELQSSAAEIPEPSSLYMLMPSATAEHAIALC</sequence>
<proteinExistence type="inferred from homology"/>
<keyword evidence="4" id="KW-0479">Metal-binding</keyword>
<dbReference type="EMBL" id="LSRQ01008412">
    <property type="protein sequence ID" value="OAY62919.1"/>
    <property type="molecule type" value="Genomic_DNA"/>
</dbReference>
<evidence type="ECO:0000256" key="8">
    <source>
        <dbReference type="ARBA" id="ARBA00023128"/>
    </source>
</evidence>
<dbReference type="FunFam" id="3.90.79.10:FF:000030">
    <property type="entry name" value="Nudix hydrolase 13 mitochondrial"/>
    <property type="match status" value="1"/>
</dbReference>
<comment type="similarity">
    <text evidence="3">Belongs to the Nudix hydrolase family.</text>
</comment>
<keyword evidence="8" id="KW-0496">Mitochondrion</keyword>
<dbReference type="Gene3D" id="3.90.79.10">
    <property type="entry name" value="Nucleoside Triphosphate Pyrophosphohydrolase"/>
    <property type="match status" value="1"/>
</dbReference>
<comment type="cofactor">
    <cofactor evidence="1">
        <name>Mg(2+)</name>
        <dbReference type="ChEBI" id="CHEBI:18420"/>
    </cofactor>
</comment>
<evidence type="ECO:0000313" key="10">
    <source>
        <dbReference type="EMBL" id="OAY62919.1"/>
    </source>
</evidence>
<comment type="caution">
    <text evidence="10">The sequence shown here is derived from an EMBL/GenBank/DDBJ whole genome shotgun (WGS) entry which is preliminary data.</text>
</comment>
<dbReference type="GO" id="GO:0016462">
    <property type="term" value="F:pyrophosphatase activity"/>
    <property type="evidence" value="ECO:0007669"/>
    <property type="project" value="InterPro"/>
</dbReference>
<dbReference type="CDD" id="cd04666">
    <property type="entry name" value="NUDIX_DIPP2_like_Nudt4"/>
    <property type="match status" value="1"/>
</dbReference>
<evidence type="ECO:0000313" key="11">
    <source>
        <dbReference type="Proteomes" id="UP000092600"/>
    </source>
</evidence>
<comment type="subcellular location">
    <subcellularLocation>
        <location evidence="2">Mitochondrion</location>
    </subcellularLocation>
</comment>
<evidence type="ECO:0000256" key="3">
    <source>
        <dbReference type="ARBA" id="ARBA00005582"/>
    </source>
</evidence>
<dbReference type="STRING" id="4615.A0A199UDU8"/>
<evidence type="ECO:0000259" key="9">
    <source>
        <dbReference type="PROSITE" id="PS51462"/>
    </source>
</evidence>
<dbReference type="GO" id="GO:0046872">
    <property type="term" value="F:metal ion binding"/>
    <property type="evidence" value="ECO:0007669"/>
    <property type="project" value="UniProtKB-KW"/>
</dbReference>
<dbReference type="PROSITE" id="PS51462">
    <property type="entry name" value="NUDIX"/>
    <property type="match status" value="1"/>
</dbReference>